<dbReference type="GO" id="GO:0005634">
    <property type="term" value="C:nucleus"/>
    <property type="evidence" value="ECO:0007669"/>
    <property type="project" value="TreeGrafter"/>
</dbReference>
<dbReference type="GO" id="GO:0004527">
    <property type="term" value="F:exonuclease activity"/>
    <property type="evidence" value="ECO:0007669"/>
    <property type="project" value="InterPro"/>
</dbReference>
<proteinExistence type="predicted"/>
<dbReference type="InterPro" id="IPR012337">
    <property type="entry name" value="RNaseH-like_sf"/>
</dbReference>
<reference evidence="3 4" key="1">
    <citation type="submission" date="2018-06" db="EMBL/GenBank/DDBJ databases">
        <title>Comparative genomics reveals the genomic features of Rhizophagus irregularis, R. cerebriforme, R. diaphanum and Gigaspora rosea, and their symbiotic lifestyle signature.</title>
        <authorList>
            <person name="Morin E."/>
            <person name="San Clemente H."/>
            <person name="Chen E.C.H."/>
            <person name="De La Providencia I."/>
            <person name="Hainaut M."/>
            <person name="Kuo A."/>
            <person name="Kohler A."/>
            <person name="Murat C."/>
            <person name="Tang N."/>
            <person name="Roy S."/>
            <person name="Loubradou J."/>
            <person name="Henrissat B."/>
            <person name="Grigoriev I.V."/>
            <person name="Corradi N."/>
            <person name="Roux C."/>
            <person name="Martin F.M."/>
        </authorList>
    </citation>
    <scope>NUCLEOTIDE SEQUENCE [LARGE SCALE GENOMIC DNA]</scope>
    <source>
        <strain evidence="3 4">DAOM 227022</strain>
    </source>
</reference>
<evidence type="ECO:0008006" key="5">
    <source>
        <dbReference type="Google" id="ProtNLM"/>
    </source>
</evidence>
<gene>
    <name evidence="3" type="ORF">C1645_735009</name>
</gene>
<dbReference type="PANTHER" id="PTHR12801">
    <property type="entry name" value="RNA EXONUCLEASE REXO1 / RECO3 FAMILY MEMBER-RELATED"/>
    <property type="match status" value="1"/>
</dbReference>
<dbReference type="PANTHER" id="PTHR12801:SF45">
    <property type="entry name" value="RNA EXONUCLEASE 4"/>
    <property type="match status" value="1"/>
</dbReference>
<comment type="caution">
    <text evidence="3">The sequence shown here is derived from an EMBL/GenBank/DDBJ whole genome shotgun (WGS) entry which is preliminary data.</text>
</comment>
<keyword evidence="1" id="KW-0540">Nuclease</keyword>
<dbReference type="Proteomes" id="UP000265703">
    <property type="component" value="Unassembled WGS sequence"/>
</dbReference>
<dbReference type="GO" id="GO:0003676">
    <property type="term" value="F:nucleic acid binding"/>
    <property type="evidence" value="ECO:0007669"/>
    <property type="project" value="InterPro"/>
</dbReference>
<dbReference type="STRING" id="658196.A0A397TCS3"/>
<dbReference type="Gene3D" id="3.30.420.10">
    <property type="entry name" value="Ribonuclease H-like superfamily/Ribonuclease H"/>
    <property type="match status" value="1"/>
</dbReference>
<evidence type="ECO:0000256" key="2">
    <source>
        <dbReference type="ARBA" id="ARBA00022801"/>
    </source>
</evidence>
<dbReference type="AlphaFoldDB" id="A0A397TCS3"/>
<name>A0A397TCS3_9GLOM</name>
<protein>
    <recommendedName>
        <fullName evidence="5">Exonuclease domain-containing protein</fullName>
    </recommendedName>
</protein>
<organism evidence="3 4">
    <name type="scientific">Glomus cerebriforme</name>
    <dbReference type="NCBI Taxonomy" id="658196"/>
    <lineage>
        <taxon>Eukaryota</taxon>
        <taxon>Fungi</taxon>
        <taxon>Fungi incertae sedis</taxon>
        <taxon>Mucoromycota</taxon>
        <taxon>Glomeromycotina</taxon>
        <taxon>Glomeromycetes</taxon>
        <taxon>Glomerales</taxon>
        <taxon>Glomeraceae</taxon>
        <taxon>Glomus</taxon>
    </lineage>
</organism>
<dbReference type="InterPro" id="IPR047021">
    <property type="entry name" value="REXO1/3/4-like"/>
</dbReference>
<dbReference type="SUPFAM" id="SSF53098">
    <property type="entry name" value="Ribonuclease H-like"/>
    <property type="match status" value="1"/>
</dbReference>
<dbReference type="InterPro" id="IPR036397">
    <property type="entry name" value="RNaseH_sf"/>
</dbReference>
<sequence length="115" mass="13215">MHTIDCEMVGVGYMGSESALARVSIVNYYGEKLFDKFVKPKEITLFLIATDFDKVQREVQELLKEKLIIGQSPGFDFKALELEWPATAIRDTAQYYYLSFFLDRTDHAGSQKQGY</sequence>
<evidence type="ECO:0000256" key="1">
    <source>
        <dbReference type="ARBA" id="ARBA00022722"/>
    </source>
</evidence>
<keyword evidence="2" id="KW-0378">Hydrolase</keyword>
<accession>A0A397TCS3</accession>
<keyword evidence="4" id="KW-1185">Reference proteome</keyword>
<dbReference type="EMBL" id="QKYT01000089">
    <property type="protein sequence ID" value="RIA94107.1"/>
    <property type="molecule type" value="Genomic_DNA"/>
</dbReference>
<evidence type="ECO:0000313" key="4">
    <source>
        <dbReference type="Proteomes" id="UP000265703"/>
    </source>
</evidence>
<evidence type="ECO:0000313" key="3">
    <source>
        <dbReference type="EMBL" id="RIA94107.1"/>
    </source>
</evidence>
<dbReference type="OrthoDB" id="8191639at2759"/>